<keyword evidence="2" id="KW-1133">Transmembrane helix</keyword>
<protein>
    <recommendedName>
        <fullName evidence="6">SSD domain-containing protein</fullName>
    </recommendedName>
</protein>
<keyword evidence="3" id="KW-0732">Signal</keyword>
<feature type="transmembrane region" description="Helical" evidence="2">
    <location>
        <begin position="532"/>
        <end position="552"/>
    </location>
</feature>
<dbReference type="Proteomes" id="UP000012073">
    <property type="component" value="Unassembled WGS sequence"/>
</dbReference>
<keyword evidence="2" id="KW-0812">Transmembrane</keyword>
<dbReference type="EMBL" id="HG001495">
    <property type="protein sequence ID" value="CDF32460.1"/>
    <property type="molecule type" value="Genomic_DNA"/>
</dbReference>
<accession>R7Q4S9</accession>
<sequence length="612" mass="67586">MSTRLAGFSLLLLQAFDAAERYAKERGGVTAHADSHQSGMRSRGGWTSTRRSTSFIATEKARKQLHRLFQRCIRDSVDDLCDVLCVSPALANAPRQRRIDAALAPVDMGANPLISDEMMVSFLEDVTINFHEQHDSLGRALSTAGWVSDWNPDWRTQNLVWTLLKRLGSLTPPEGVLTAPYQGLKESAFACLFQGDYLSKTRRKCSFKESLLKYLPYPGKWGADLSWFGSAVFISMPIASLAHSWEEGNRLITFWSLFAALLTGVSIALLLLFASYRSRYSNALLDRAAKGTPYERGRRDGHFTAVSIRPNTSGSMASISTARSTQDNMEVVLGTTSSVRGQSDVQVEQVESEDEGEGRNGSILQLYQASMFVERIYGSTYMDETWMIGMTEQQLNDAVSLVLQTAGTLGRQTSAFSFTSLTIATRGVPDPELFAAGTISSAVRGAQVTFAIFSFLGSLAFSCGMVSAILSDLIVRQMAFTQVKADGTIHEFVKKFGFFIRLMGTLNSCAGLSLMTGVVVLLLSIFRVHPVAVFPLSAAWLILGSITIDSFFTKYHFWNMSEIINDVGSVLDDPDIQSPSPITGSMQSVSRKFKQWFRSARKKKTRRKESDL</sequence>
<feature type="region of interest" description="Disordered" evidence="1">
    <location>
        <begin position="27"/>
        <end position="48"/>
    </location>
</feature>
<evidence type="ECO:0000256" key="2">
    <source>
        <dbReference type="SAM" id="Phobius"/>
    </source>
</evidence>
<organism evidence="4 5">
    <name type="scientific">Chondrus crispus</name>
    <name type="common">Carrageen Irish moss</name>
    <name type="synonym">Polymorpha crispa</name>
    <dbReference type="NCBI Taxonomy" id="2769"/>
    <lineage>
        <taxon>Eukaryota</taxon>
        <taxon>Rhodophyta</taxon>
        <taxon>Florideophyceae</taxon>
        <taxon>Rhodymeniophycidae</taxon>
        <taxon>Gigartinales</taxon>
        <taxon>Gigartinaceae</taxon>
        <taxon>Chondrus</taxon>
    </lineage>
</organism>
<feature type="chain" id="PRO_5004454521" description="SSD domain-containing protein" evidence="3">
    <location>
        <begin position="19"/>
        <end position="612"/>
    </location>
</feature>
<evidence type="ECO:0000313" key="5">
    <source>
        <dbReference type="Proteomes" id="UP000012073"/>
    </source>
</evidence>
<evidence type="ECO:0000256" key="1">
    <source>
        <dbReference type="SAM" id="MobiDB-lite"/>
    </source>
</evidence>
<proteinExistence type="predicted"/>
<evidence type="ECO:0008006" key="6">
    <source>
        <dbReference type="Google" id="ProtNLM"/>
    </source>
</evidence>
<keyword evidence="5" id="KW-1185">Reference proteome</keyword>
<dbReference type="GeneID" id="17319845"/>
<dbReference type="RefSeq" id="XP_005712125.1">
    <property type="nucleotide sequence ID" value="XM_005712068.1"/>
</dbReference>
<evidence type="ECO:0000256" key="3">
    <source>
        <dbReference type="SAM" id="SignalP"/>
    </source>
</evidence>
<reference evidence="5" key="1">
    <citation type="journal article" date="2013" name="Proc. Natl. Acad. Sci. U.S.A.">
        <title>Genome structure and metabolic features in the red seaweed Chondrus crispus shed light on evolution of the Archaeplastida.</title>
        <authorList>
            <person name="Collen J."/>
            <person name="Porcel B."/>
            <person name="Carre W."/>
            <person name="Ball S.G."/>
            <person name="Chaparro C."/>
            <person name="Tonon T."/>
            <person name="Barbeyron T."/>
            <person name="Michel G."/>
            <person name="Noel B."/>
            <person name="Valentin K."/>
            <person name="Elias M."/>
            <person name="Artiguenave F."/>
            <person name="Arun A."/>
            <person name="Aury J.M."/>
            <person name="Barbosa-Neto J.F."/>
            <person name="Bothwell J.H."/>
            <person name="Bouget F.Y."/>
            <person name="Brillet L."/>
            <person name="Cabello-Hurtado F."/>
            <person name="Capella-Gutierrez S."/>
            <person name="Charrier B."/>
            <person name="Cladiere L."/>
            <person name="Cock J.M."/>
            <person name="Coelho S.M."/>
            <person name="Colleoni C."/>
            <person name="Czjzek M."/>
            <person name="Da Silva C."/>
            <person name="Delage L."/>
            <person name="Denoeud F."/>
            <person name="Deschamps P."/>
            <person name="Dittami S.M."/>
            <person name="Gabaldon T."/>
            <person name="Gachon C.M."/>
            <person name="Groisillier A."/>
            <person name="Herve C."/>
            <person name="Jabbari K."/>
            <person name="Katinka M."/>
            <person name="Kloareg B."/>
            <person name="Kowalczyk N."/>
            <person name="Labadie K."/>
            <person name="Leblanc C."/>
            <person name="Lopez P.J."/>
            <person name="McLachlan D.H."/>
            <person name="Meslet-Cladiere L."/>
            <person name="Moustafa A."/>
            <person name="Nehr Z."/>
            <person name="Nyvall Collen P."/>
            <person name="Panaud O."/>
            <person name="Partensky F."/>
            <person name="Poulain J."/>
            <person name="Rensing S.A."/>
            <person name="Rousvoal S."/>
            <person name="Samson G."/>
            <person name="Symeonidi A."/>
            <person name="Weissenbach J."/>
            <person name="Zambounis A."/>
            <person name="Wincker P."/>
            <person name="Boyen C."/>
        </authorList>
    </citation>
    <scope>NUCLEOTIDE SEQUENCE [LARGE SCALE GENOMIC DNA]</scope>
    <source>
        <strain evidence="5">cv. Stackhouse</strain>
    </source>
</reference>
<name>R7Q4S9_CHOCR</name>
<evidence type="ECO:0000313" key="4">
    <source>
        <dbReference type="EMBL" id="CDF32460.1"/>
    </source>
</evidence>
<gene>
    <name evidence="4" type="ORF">CHC_T00008132001</name>
</gene>
<keyword evidence="2" id="KW-0472">Membrane</keyword>
<feature type="transmembrane region" description="Helical" evidence="2">
    <location>
        <begin position="254"/>
        <end position="276"/>
    </location>
</feature>
<feature type="compositionally biased region" description="Low complexity" evidence="1">
    <location>
        <begin position="38"/>
        <end position="48"/>
    </location>
</feature>
<dbReference type="Gramene" id="CDF32460">
    <property type="protein sequence ID" value="CDF32460"/>
    <property type="gene ID" value="CHC_T00008132001"/>
</dbReference>
<feature type="transmembrane region" description="Helical" evidence="2">
    <location>
        <begin position="450"/>
        <end position="475"/>
    </location>
</feature>
<dbReference type="KEGG" id="ccp:CHC_T00008132001"/>
<dbReference type="AlphaFoldDB" id="R7Q4S9"/>
<feature type="signal peptide" evidence="3">
    <location>
        <begin position="1"/>
        <end position="18"/>
    </location>
</feature>
<feature type="transmembrane region" description="Helical" evidence="2">
    <location>
        <begin position="496"/>
        <end position="526"/>
    </location>
</feature>